<accession>A0A1J1HEJ3</accession>
<dbReference type="EMBL" id="LN835309">
    <property type="protein sequence ID" value="CRH02474.1"/>
    <property type="molecule type" value="Genomic_DNA"/>
</dbReference>
<dbReference type="AlphaFoldDB" id="A0A1J1HEJ3"/>
<reference evidence="2 3" key="1">
    <citation type="submission" date="2015-04" db="EMBL/GenBank/DDBJ databases">
        <authorList>
            <consortium name="Pathogen Informatics"/>
        </authorList>
    </citation>
    <scope>NUCLEOTIDE SEQUENCE [LARGE SCALE GENOMIC DNA]</scope>
    <source>
        <strain evidence="2 3">SGS1</strain>
    </source>
</reference>
<keyword evidence="1" id="KW-0812">Transmembrane</keyword>
<gene>
    <name evidence="2" type="ORF">PRELSG_1420200</name>
</gene>
<keyword evidence="3" id="KW-1185">Reference proteome</keyword>
<keyword evidence="1" id="KW-0472">Membrane</keyword>
<name>A0A1J1HEJ3_PLARL</name>
<dbReference type="Proteomes" id="UP000220158">
    <property type="component" value="Chromosome 14"/>
</dbReference>
<dbReference type="RefSeq" id="XP_028534994.1">
    <property type="nucleotide sequence ID" value="XM_028679263.1"/>
</dbReference>
<dbReference type="KEGG" id="prel:PRELSG_1420200"/>
<dbReference type="VEuPathDB" id="PlasmoDB:PRELSG_1420200"/>
<evidence type="ECO:0000313" key="2">
    <source>
        <dbReference type="EMBL" id="CRH02474.1"/>
    </source>
</evidence>
<sequence length="497" mass="59477">MDKNNAIKAFKYFNLPLNCSEKELKKNYFNKIKSLHPDVHLCKNISLQNKYKNDFLEAHRQYQIAKSFLRENIIEENKLKYSQEDKLFNNLNKNNKQSFSSMFSSLNFFFKNIKLKKIFYYLKKSYFLFLVPFIVYFIEYTVNTKNDKQSNNLTVKSKKEKKKRQDSYILRKELYKLNKGGIYNEKKEAISLFKLRYIFNVVKTRQAEKKLKINYKNRNIFEKKKNDLNYLKKHISSHNKKDDINISNSIKILKNNQMFLDHLLKNKKISINLLSKSKNILQNFATFLKETSNKNFVTYNIINSSNLRKNSVKEEDGVKKVKNQNIFLKKNRDSNPLYKSFLLSENRGIHNESRYINGIGGLCGGYDLIKREVEQINKEEIITKENLVSKDLIYMNTIRNNELIDDLINLQNSIIYEKSKYIDFSYPLKYKEYRKDNKINLNNFFKYRNCKIYLKETIFENNIKKHIFNNTNDLTEDKNLNKSHSLNEGRINKTRIS</sequence>
<dbReference type="OrthoDB" id="10461005at2759"/>
<evidence type="ECO:0000256" key="1">
    <source>
        <dbReference type="SAM" id="Phobius"/>
    </source>
</evidence>
<dbReference type="SUPFAM" id="SSF46565">
    <property type="entry name" value="Chaperone J-domain"/>
    <property type="match status" value="1"/>
</dbReference>
<dbReference type="OMA" id="ENRGIHN"/>
<evidence type="ECO:0000313" key="3">
    <source>
        <dbReference type="Proteomes" id="UP000220158"/>
    </source>
</evidence>
<organism evidence="2 3">
    <name type="scientific">Plasmodium relictum</name>
    <dbReference type="NCBI Taxonomy" id="85471"/>
    <lineage>
        <taxon>Eukaryota</taxon>
        <taxon>Sar</taxon>
        <taxon>Alveolata</taxon>
        <taxon>Apicomplexa</taxon>
        <taxon>Aconoidasida</taxon>
        <taxon>Haemosporida</taxon>
        <taxon>Plasmodiidae</taxon>
        <taxon>Plasmodium</taxon>
        <taxon>Plasmodium (Haemamoeba)</taxon>
    </lineage>
</organism>
<feature type="transmembrane region" description="Helical" evidence="1">
    <location>
        <begin position="118"/>
        <end position="138"/>
    </location>
</feature>
<protein>
    <submittedName>
        <fullName evidence="2">DnaJ protein, putative</fullName>
    </submittedName>
</protein>
<dbReference type="GeneID" id="39738634"/>
<dbReference type="InterPro" id="IPR036869">
    <property type="entry name" value="J_dom_sf"/>
</dbReference>
<keyword evidence="1" id="KW-1133">Transmembrane helix</keyword>
<proteinExistence type="predicted"/>